<name>A0A0E9VXM1_ANGAN</name>
<reference evidence="1" key="1">
    <citation type="submission" date="2014-11" db="EMBL/GenBank/DDBJ databases">
        <authorList>
            <person name="Amaro Gonzalez C."/>
        </authorList>
    </citation>
    <scope>NUCLEOTIDE SEQUENCE</scope>
</reference>
<proteinExistence type="predicted"/>
<dbReference type="EMBL" id="GBXM01026507">
    <property type="protein sequence ID" value="JAH82070.1"/>
    <property type="molecule type" value="Transcribed_RNA"/>
</dbReference>
<reference evidence="1" key="2">
    <citation type="journal article" date="2015" name="Fish Shellfish Immunol.">
        <title>Early steps in the European eel (Anguilla anguilla)-Vibrio vulnificus interaction in the gills: Role of the RtxA13 toxin.</title>
        <authorList>
            <person name="Callol A."/>
            <person name="Pajuelo D."/>
            <person name="Ebbesson L."/>
            <person name="Teles M."/>
            <person name="MacKenzie S."/>
            <person name="Amaro C."/>
        </authorList>
    </citation>
    <scope>NUCLEOTIDE SEQUENCE</scope>
</reference>
<dbReference type="AlphaFoldDB" id="A0A0E9VXM1"/>
<organism evidence="1">
    <name type="scientific">Anguilla anguilla</name>
    <name type="common">European freshwater eel</name>
    <name type="synonym">Muraena anguilla</name>
    <dbReference type="NCBI Taxonomy" id="7936"/>
    <lineage>
        <taxon>Eukaryota</taxon>
        <taxon>Metazoa</taxon>
        <taxon>Chordata</taxon>
        <taxon>Craniata</taxon>
        <taxon>Vertebrata</taxon>
        <taxon>Euteleostomi</taxon>
        <taxon>Actinopterygii</taxon>
        <taxon>Neopterygii</taxon>
        <taxon>Teleostei</taxon>
        <taxon>Anguilliformes</taxon>
        <taxon>Anguillidae</taxon>
        <taxon>Anguilla</taxon>
    </lineage>
</organism>
<sequence length="25" mass="2967">MCKTARHLHEMLSRLLLLKEFLPVS</sequence>
<protein>
    <submittedName>
        <fullName evidence="1">Uncharacterized protein</fullName>
    </submittedName>
</protein>
<accession>A0A0E9VXM1</accession>
<evidence type="ECO:0000313" key="1">
    <source>
        <dbReference type="EMBL" id="JAH82070.1"/>
    </source>
</evidence>